<sequence length="112" mass="12518">MIRGTKSLGSHLDIIYTNVQQLLKASEMIREKIIVSSRHFIDVKENHIVLLPNKNHPNCNLLGVLFNNSSNLNNSFISYCTSSVASNVQNVNLVDEKQFSSGQYGGINTLIR</sequence>
<organism evidence="1 2">
    <name type="scientific">Acrasis kona</name>
    <dbReference type="NCBI Taxonomy" id="1008807"/>
    <lineage>
        <taxon>Eukaryota</taxon>
        <taxon>Discoba</taxon>
        <taxon>Heterolobosea</taxon>
        <taxon>Tetramitia</taxon>
        <taxon>Eutetramitia</taxon>
        <taxon>Acrasidae</taxon>
        <taxon>Acrasis</taxon>
    </lineage>
</organism>
<feature type="non-terminal residue" evidence="1">
    <location>
        <position position="112"/>
    </location>
</feature>
<comment type="caution">
    <text evidence="1">The sequence shown here is derived from an EMBL/GenBank/DDBJ whole genome shotgun (WGS) entry which is preliminary data.</text>
</comment>
<dbReference type="EMBL" id="JAOPGA020001669">
    <property type="protein sequence ID" value="KAL0490344.1"/>
    <property type="molecule type" value="Genomic_DNA"/>
</dbReference>
<gene>
    <name evidence="1" type="ORF">AKO1_006526</name>
</gene>
<proteinExistence type="predicted"/>
<protein>
    <submittedName>
        <fullName evidence="1">Uncharacterized protein</fullName>
    </submittedName>
</protein>
<reference evidence="1 2" key="1">
    <citation type="submission" date="2024-03" db="EMBL/GenBank/DDBJ databases">
        <title>The Acrasis kona genome and developmental transcriptomes reveal deep origins of eukaryotic multicellular pathways.</title>
        <authorList>
            <person name="Sheikh S."/>
            <person name="Fu C.-J."/>
            <person name="Brown M.W."/>
            <person name="Baldauf S.L."/>
        </authorList>
    </citation>
    <scope>NUCLEOTIDE SEQUENCE [LARGE SCALE GENOMIC DNA]</scope>
    <source>
        <strain evidence="1 2">ATCC MYA-3509</strain>
    </source>
</reference>
<accession>A0AAW2ZLR4</accession>
<evidence type="ECO:0000313" key="1">
    <source>
        <dbReference type="EMBL" id="KAL0490344.1"/>
    </source>
</evidence>
<dbReference type="Proteomes" id="UP001431209">
    <property type="component" value="Unassembled WGS sequence"/>
</dbReference>
<dbReference type="AlphaFoldDB" id="A0AAW2ZLR4"/>
<evidence type="ECO:0000313" key="2">
    <source>
        <dbReference type="Proteomes" id="UP001431209"/>
    </source>
</evidence>
<keyword evidence="2" id="KW-1185">Reference proteome</keyword>
<name>A0AAW2ZLR4_9EUKA</name>